<dbReference type="Proteomes" id="UP001470230">
    <property type="component" value="Unassembled WGS sequence"/>
</dbReference>
<dbReference type="InterPro" id="IPR011009">
    <property type="entry name" value="Kinase-like_dom_sf"/>
</dbReference>
<dbReference type="InterPro" id="IPR053139">
    <property type="entry name" value="Surface_bspA-like"/>
</dbReference>
<protein>
    <recommendedName>
        <fullName evidence="5">Protein kinase domain-containing protein</fullName>
    </recommendedName>
</protein>
<organism evidence="6 7">
    <name type="scientific">Tritrichomonas musculus</name>
    <dbReference type="NCBI Taxonomy" id="1915356"/>
    <lineage>
        <taxon>Eukaryota</taxon>
        <taxon>Metamonada</taxon>
        <taxon>Parabasalia</taxon>
        <taxon>Tritrichomonadida</taxon>
        <taxon>Tritrichomonadidae</taxon>
        <taxon>Tritrichomonas</taxon>
    </lineage>
</organism>
<dbReference type="EMBL" id="JAPFFF010000051">
    <property type="protein sequence ID" value="KAK8839443.1"/>
    <property type="molecule type" value="Genomic_DNA"/>
</dbReference>
<dbReference type="Gene3D" id="3.40.50.12480">
    <property type="match status" value="4"/>
</dbReference>
<dbReference type="SUPFAM" id="SSF81901">
    <property type="entry name" value="HCP-like"/>
    <property type="match status" value="1"/>
</dbReference>
<keyword evidence="1" id="KW-0418">Kinase</keyword>
<dbReference type="Gene3D" id="3.80.10.10">
    <property type="entry name" value="Ribonuclease Inhibitor"/>
    <property type="match status" value="4"/>
</dbReference>
<dbReference type="SUPFAM" id="SSF56112">
    <property type="entry name" value="Protein kinase-like (PK-like)"/>
    <property type="match status" value="1"/>
</dbReference>
<dbReference type="SMART" id="SM00220">
    <property type="entry name" value="S_TKc"/>
    <property type="match status" value="1"/>
</dbReference>
<accession>A0ABR2GZT0</accession>
<dbReference type="InterPro" id="IPR032675">
    <property type="entry name" value="LRR_dom_sf"/>
</dbReference>
<dbReference type="InterPro" id="IPR026906">
    <property type="entry name" value="LRR_5"/>
</dbReference>
<evidence type="ECO:0000313" key="6">
    <source>
        <dbReference type="EMBL" id="KAK8839443.1"/>
    </source>
</evidence>
<name>A0ABR2GZT0_9EUKA</name>
<keyword evidence="7" id="KW-1185">Reference proteome</keyword>
<dbReference type="SUPFAM" id="SSF52047">
    <property type="entry name" value="RNI-like"/>
    <property type="match status" value="2"/>
</dbReference>
<evidence type="ECO:0000256" key="1">
    <source>
        <dbReference type="ARBA" id="ARBA00022527"/>
    </source>
</evidence>
<dbReference type="Gene3D" id="1.25.40.10">
    <property type="entry name" value="Tetratricopeptide repeat domain"/>
    <property type="match status" value="1"/>
</dbReference>
<dbReference type="Pfam" id="PF13306">
    <property type="entry name" value="LRR_5"/>
    <property type="match status" value="3"/>
</dbReference>
<feature type="domain" description="Protein kinase" evidence="5">
    <location>
        <begin position="13"/>
        <end position="290"/>
    </location>
</feature>
<dbReference type="InterPro" id="IPR011990">
    <property type="entry name" value="TPR-like_helical_dom_sf"/>
</dbReference>
<dbReference type="InterPro" id="IPR001245">
    <property type="entry name" value="Ser-Thr/Tyr_kinase_cat_dom"/>
</dbReference>
<dbReference type="PROSITE" id="PS00107">
    <property type="entry name" value="PROTEIN_KINASE_ATP"/>
    <property type="match status" value="1"/>
</dbReference>
<dbReference type="InterPro" id="IPR000719">
    <property type="entry name" value="Prot_kinase_dom"/>
</dbReference>
<sequence>MIENNIKLDIDRYKIISKIGEGGFSQVYRVKDLKDGHYYAAKVANFMVNEETKDLQQTHLLFREVNLMSLLNHPAILRFIGYYSTNFDEDPVPTIITDLATNGSLRNLIEMESLGLSHKNWDITKKLIIIYGIASGMTYLHSHNVLHRDLKPENILIDEYLHPMISDFGLSKITDFLSISMNFQSQKGLKGTPIYMSPEILTDENYSKAGDVYAFAFIVFELMSGFVPLGKMTVFQLIKKIVNQGYRPNISEDIPDAYKKLIESCWSEKADDRPTFSDIVENLKNNKEFITEATDENEFYDYVEFIDSYETTFDVSNRVAHYADFIKNHGRKKTIHTFNLKINEDENIEDENKEEQSNAYDLLYPLEEFNKLNKSCQSIVEEARNDAEKEFIIAKSLIEGQNEFPKNVEIGLSYLEQANKQKYLDSKIYYIRMLIKGNIVPQNLKKAEIYLSEVNSVKDKRLFVLRGLFLLKFDKYAEAVKQFHQGMNAGDSESTYKYAKMLYLGKGIEKNRKEALKFFNLSKERGFKKSEYFLTAFKTFHEIFEFDSLPEETQVFLISVNMKALMNNEQEFDHILIQSEKVEKLYYNKSLISSDFHECLKKYRDIHVVIHYPISAFGAIVDLIIKIDSIIHKKMKIGIIFYSFPTPIPEIAFSNEISYHIIDPSTKVITRDAFYGRSLKQISIPSSIISIEKNAFKECKLLKQLTFEDHSSLISIGENAFFDCKLLEQIVVPDTVTFIGDGAFGGCQSLKQMKIPSKVEVIGPQMFYRCLSLTNLTFSSSVTKIGSYAFFDCNSLTEITIPNKITAIEEYSFNSCSSLKQFTIAPSVKSVGKYAFYGCSLLTEMKIPSSVSSIGECVFYGCSSLEQIIFESIPSFSSIGSYCFYNCSSLSCITIPSSVNIIDKCAFSNCSSLTQISFEKSEIKEINECTFSGCSSLKQITIPPYVKSIGPNAFYGCSSLEQVSISSPLKSIGEGSFQNCSSLQQIEIPYSLSSIGMKAFEGCSELQQIEIPSTVSSIEKNTFYGCSSLKEVLLDNYSSLIKKIGLHAFYGCSSLTRFAIPNRTVEIGTYAFYGCTSLTKVSIPRSVVEIGSFAFMGCSSLKQIIIPRTVTQIGLNAFAECSSLSNISVPSSFNKNYIGLAGKSQNFD</sequence>
<keyword evidence="1" id="KW-0723">Serine/threonine-protein kinase</keyword>
<dbReference type="Pfam" id="PF07714">
    <property type="entry name" value="PK_Tyr_Ser-Thr"/>
    <property type="match status" value="1"/>
</dbReference>
<dbReference type="SUPFAM" id="SSF52058">
    <property type="entry name" value="L domain-like"/>
    <property type="match status" value="1"/>
</dbReference>
<feature type="binding site" evidence="4">
    <location>
        <position position="42"/>
    </location>
    <ligand>
        <name>ATP</name>
        <dbReference type="ChEBI" id="CHEBI:30616"/>
    </ligand>
</feature>
<dbReference type="PROSITE" id="PS00108">
    <property type="entry name" value="PROTEIN_KINASE_ST"/>
    <property type="match status" value="1"/>
</dbReference>
<gene>
    <name evidence="6" type="ORF">M9Y10_031797</name>
</gene>
<dbReference type="PANTHER" id="PTHR45661:SF3">
    <property type="entry name" value="IG-LIKE DOMAIN-CONTAINING PROTEIN"/>
    <property type="match status" value="1"/>
</dbReference>
<reference evidence="6 7" key="1">
    <citation type="submission" date="2024-04" db="EMBL/GenBank/DDBJ databases">
        <title>Tritrichomonas musculus Genome.</title>
        <authorList>
            <person name="Alves-Ferreira E."/>
            <person name="Grigg M."/>
            <person name="Lorenzi H."/>
            <person name="Galac M."/>
        </authorList>
    </citation>
    <scope>NUCLEOTIDE SEQUENCE [LARGE SCALE GENOMIC DNA]</scope>
    <source>
        <strain evidence="6 7">EAF2021</strain>
    </source>
</reference>
<evidence type="ECO:0000259" key="5">
    <source>
        <dbReference type="PROSITE" id="PS50011"/>
    </source>
</evidence>
<keyword evidence="3 4" id="KW-0067">ATP-binding</keyword>
<dbReference type="PANTHER" id="PTHR45661">
    <property type="entry name" value="SURFACE ANTIGEN"/>
    <property type="match status" value="1"/>
</dbReference>
<evidence type="ECO:0000313" key="7">
    <source>
        <dbReference type="Proteomes" id="UP001470230"/>
    </source>
</evidence>
<dbReference type="InterPro" id="IPR017441">
    <property type="entry name" value="Protein_kinase_ATP_BS"/>
</dbReference>
<dbReference type="Gene3D" id="1.10.510.10">
    <property type="entry name" value="Transferase(Phosphotransferase) domain 1"/>
    <property type="match status" value="1"/>
</dbReference>
<keyword evidence="1" id="KW-0808">Transferase</keyword>
<evidence type="ECO:0000256" key="4">
    <source>
        <dbReference type="PROSITE-ProRule" id="PRU10141"/>
    </source>
</evidence>
<dbReference type="PROSITE" id="PS50011">
    <property type="entry name" value="PROTEIN_KINASE_DOM"/>
    <property type="match status" value="1"/>
</dbReference>
<evidence type="ECO:0000256" key="2">
    <source>
        <dbReference type="ARBA" id="ARBA00022741"/>
    </source>
</evidence>
<keyword evidence="2 4" id="KW-0547">Nucleotide-binding</keyword>
<dbReference type="CDD" id="cd13999">
    <property type="entry name" value="STKc_MAP3K-like"/>
    <property type="match status" value="1"/>
</dbReference>
<proteinExistence type="predicted"/>
<comment type="caution">
    <text evidence="6">The sequence shown here is derived from an EMBL/GenBank/DDBJ whole genome shotgun (WGS) entry which is preliminary data.</text>
</comment>
<dbReference type="InterPro" id="IPR008271">
    <property type="entry name" value="Ser/Thr_kinase_AS"/>
</dbReference>
<evidence type="ECO:0000256" key="3">
    <source>
        <dbReference type="ARBA" id="ARBA00022840"/>
    </source>
</evidence>